<dbReference type="PANTHER" id="PTHR14239">
    <property type="entry name" value="DUDULIN-RELATED"/>
    <property type="match status" value="1"/>
</dbReference>
<dbReference type="Pfam" id="PF03807">
    <property type="entry name" value="F420_oxidored"/>
    <property type="match status" value="1"/>
</dbReference>
<evidence type="ECO:0000256" key="1">
    <source>
        <dbReference type="ARBA" id="ARBA00023002"/>
    </source>
</evidence>
<proteinExistence type="predicted"/>
<organism evidence="3 4">
    <name type="scientific">Kitasatospora viridis</name>
    <dbReference type="NCBI Taxonomy" id="281105"/>
    <lineage>
        <taxon>Bacteria</taxon>
        <taxon>Bacillati</taxon>
        <taxon>Actinomycetota</taxon>
        <taxon>Actinomycetes</taxon>
        <taxon>Kitasatosporales</taxon>
        <taxon>Streptomycetaceae</taxon>
        <taxon>Kitasatospora</taxon>
    </lineage>
</organism>
<evidence type="ECO:0000259" key="2">
    <source>
        <dbReference type="Pfam" id="PF03807"/>
    </source>
</evidence>
<name>A0A561UM55_9ACTN</name>
<accession>A0A561UM55</accession>
<dbReference type="PANTHER" id="PTHR14239:SF10">
    <property type="entry name" value="REDUCTASE"/>
    <property type="match status" value="1"/>
</dbReference>
<evidence type="ECO:0000313" key="3">
    <source>
        <dbReference type="EMBL" id="TWG00430.1"/>
    </source>
</evidence>
<feature type="domain" description="Pyrroline-5-carboxylate reductase catalytic N-terminal" evidence="2">
    <location>
        <begin position="5"/>
        <end position="99"/>
    </location>
</feature>
<dbReference type="Proteomes" id="UP000317940">
    <property type="component" value="Unassembled WGS sequence"/>
</dbReference>
<dbReference type="InterPro" id="IPR036291">
    <property type="entry name" value="NAD(P)-bd_dom_sf"/>
</dbReference>
<dbReference type="SUPFAM" id="SSF51735">
    <property type="entry name" value="NAD(P)-binding Rossmann-fold domains"/>
    <property type="match status" value="1"/>
</dbReference>
<dbReference type="AlphaFoldDB" id="A0A561UM55"/>
<dbReference type="InterPro" id="IPR051267">
    <property type="entry name" value="STEAP_metalloreductase"/>
</dbReference>
<gene>
    <name evidence="3" type="ORF">FHX73_114307</name>
</gene>
<keyword evidence="1" id="KW-0560">Oxidoreductase</keyword>
<dbReference type="EMBL" id="VIWT01000001">
    <property type="protein sequence ID" value="TWG00430.1"/>
    <property type="molecule type" value="Genomic_DNA"/>
</dbReference>
<sequence length="221" mass="22835">MSGMRIGVLGTGTVGQTLGSKLLTVGHEVMLGSRNVDGQAAVGWDEAAGPHGSRGTFAQAAAFGELVVLAVPGTAALEALALVGPEPLAGKVLIDVTNPLVFAPDGQVTLDPVNTDSVGERVQRAYPAARVVKSLNTMAAPVMVTPSRVPGHHAVFVAGDDPSAKRETAQLLLTFGWPADSITDLGGIGAARGLEMLMPFWISMMRHLGHTDFNYSFPAAA</sequence>
<protein>
    <recommendedName>
        <fullName evidence="2">Pyrroline-5-carboxylate reductase catalytic N-terminal domain-containing protein</fullName>
    </recommendedName>
</protein>
<dbReference type="InterPro" id="IPR028939">
    <property type="entry name" value="P5C_Rdtase_cat_N"/>
</dbReference>
<comment type="caution">
    <text evidence="3">The sequence shown here is derived from an EMBL/GenBank/DDBJ whole genome shotgun (WGS) entry which is preliminary data.</text>
</comment>
<dbReference type="Gene3D" id="3.40.50.720">
    <property type="entry name" value="NAD(P)-binding Rossmann-like Domain"/>
    <property type="match status" value="1"/>
</dbReference>
<reference evidence="3 4" key="1">
    <citation type="submission" date="2019-06" db="EMBL/GenBank/DDBJ databases">
        <title>Sequencing the genomes of 1000 actinobacteria strains.</title>
        <authorList>
            <person name="Klenk H.-P."/>
        </authorList>
    </citation>
    <scope>NUCLEOTIDE SEQUENCE [LARGE SCALE GENOMIC DNA]</scope>
    <source>
        <strain evidence="3 4">DSM 44826</strain>
    </source>
</reference>
<keyword evidence="4" id="KW-1185">Reference proteome</keyword>
<dbReference type="GO" id="GO:0016491">
    <property type="term" value="F:oxidoreductase activity"/>
    <property type="evidence" value="ECO:0007669"/>
    <property type="project" value="UniProtKB-KW"/>
</dbReference>
<evidence type="ECO:0000313" key="4">
    <source>
        <dbReference type="Proteomes" id="UP000317940"/>
    </source>
</evidence>